<evidence type="ECO:0008006" key="4">
    <source>
        <dbReference type="Google" id="ProtNLM"/>
    </source>
</evidence>
<sequence>MTSDRDHRDAVYAEHQAAVAAGEKRVLRNTRTGGLHSYPADEIGFTPGSGQAQVGTWWGMAVLAVFAGILTVFSVVLLLAPLGQGQGPMWGALFLTALGGGLSIYAVRLSIAEYRAKQLRKLRGSPEPTPSGRADI</sequence>
<accession>A0ABV0GVG4</accession>
<proteinExistence type="predicted"/>
<dbReference type="RefSeq" id="WP_347782781.1">
    <property type="nucleotide sequence ID" value="NZ_JBBMFV010000004.1"/>
</dbReference>
<comment type="caution">
    <text evidence="2">The sequence shown here is derived from an EMBL/GenBank/DDBJ whole genome shotgun (WGS) entry which is preliminary data.</text>
</comment>
<dbReference type="Proteomes" id="UP001448614">
    <property type="component" value="Unassembled WGS sequence"/>
</dbReference>
<keyword evidence="3" id="KW-1185">Reference proteome</keyword>
<evidence type="ECO:0000313" key="3">
    <source>
        <dbReference type="Proteomes" id="UP001448614"/>
    </source>
</evidence>
<keyword evidence="1" id="KW-1133">Transmembrane helix</keyword>
<gene>
    <name evidence="2" type="ORF">V3C41_13125</name>
</gene>
<feature type="transmembrane region" description="Helical" evidence="1">
    <location>
        <begin position="89"/>
        <end position="111"/>
    </location>
</feature>
<dbReference type="EMBL" id="JBBMFV010000004">
    <property type="protein sequence ID" value="MEO3942016.1"/>
    <property type="molecule type" value="Genomic_DNA"/>
</dbReference>
<keyword evidence="1" id="KW-0812">Transmembrane</keyword>
<protein>
    <recommendedName>
        <fullName evidence="4">Superfamily III holin-X</fullName>
    </recommendedName>
</protein>
<reference evidence="2 3" key="1">
    <citation type="journal article" date="2024" name="Appl. Microbiol. Biotechnol.">
        <title>Biosynthetic gene clusters with biotechnological applications in novel Antarctic isolates from Actinomycetota.</title>
        <authorList>
            <person name="Bruna P."/>
            <person name="Nunez-Montero K."/>
            <person name="Contreras M.J."/>
            <person name="Leal K."/>
            <person name="Garcia M."/>
            <person name="Abanto M."/>
            <person name="Barrientos L."/>
        </authorList>
    </citation>
    <scope>NUCLEOTIDE SEQUENCE [LARGE SCALE GENOMIC DNA]</scope>
    <source>
        <strain evidence="2 3">Se16.17</strain>
    </source>
</reference>
<evidence type="ECO:0000313" key="2">
    <source>
        <dbReference type="EMBL" id="MEO3942016.1"/>
    </source>
</evidence>
<keyword evidence="1" id="KW-0472">Membrane</keyword>
<name>A0ABV0GVG4_PAENI</name>
<evidence type="ECO:0000256" key="1">
    <source>
        <dbReference type="SAM" id="Phobius"/>
    </source>
</evidence>
<feature type="transmembrane region" description="Helical" evidence="1">
    <location>
        <begin position="57"/>
        <end position="83"/>
    </location>
</feature>
<organism evidence="2 3">
    <name type="scientific">Paenarthrobacter nicotinovorans</name>
    <name type="common">Arthrobacter nicotinovorans</name>
    <dbReference type="NCBI Taxonomy" id="29320"/>
    <lineage>
        <taxon>Bacteria</taxon>
        <taxon>Bacillati</taxon>
        <taxon>Actinomycetota</taxon>
        <taxon>Actinomycetes</taxon>
        <taxon>Micrococcales</taxon>
        <taxon>Micrococcaceae</taxon>
        <taxon>Paenarthrobacter</taxon>
    </lineage>
</organism>